<feature type="domain" description="S1 motif" evidence="10">
    <location>
        <begin position="618"/>
        <end position="699"/>
    </location>
</feature>
<keyword evidence="12" id="KW-1185">Reference proteome</keyword>
<reference evidence="11 12" key="1">
    <citation type="journal article" date="2006" name="Nat. Biotechnol.">
        <title>Complete genome of the mutualistic, N2-fixing grass endophyte Azoarcus sp. strain BH72.</title>
        <authorList>
            <person name="Krause A."/>
            <person name="Ramakumar A."/>
            <person name="Bartels D."/>
            <person name="Battistoni F."/>
            <person name="Bekel T."/>
            <person name="Boch J."/>
            <person name="Boehm M."/>
            <person name="Friedrich F."/>
            <person name="Hurek T."/>
            <person name="Krause L."/>
            <person name="Linke B."/>
            <person name="McHardy A.C."/>
            <person name="Sarkar A."/>
            <person name="Schneiker S."/>
            <person name="Syed A.A."/>
            <person name="Thauer R."/>
            <person name="Vorhoelter F.-J."/>
            <person name="Weidner S."/>
            <person name="Puehler A."/>
            <person name="Reinhold-Hurek B."/>
            <person name="Kaiser O."/>
            <person name="Goesmann A."/>
        </authorList>
    </citation>
    <scope>NUCLEOTIDE SEQUENCE [LARGE SCALE GENOMIC DNA]</scope>
    <source>
        <strain evidence="11 12">BH72</strain>
    </source>
</reference>
<dbReference type="Pfam" id="PF00575">
    <property type="entry name" value="S1"/>
    <property type="match status" value="1"/>
</dbReference>
<dbReference type="PROSITE" id="PS50126">
    <property type="entry name" value="S1"/>
    <property type="match status" value="1"/>
</dbReference>
<feature type="region of interest" description="Disordered" evidence="9">
    <location>
        <begin position="731"/>
        <end position="770"/>
    </location>
</feature>
<dbReference type="Proteomes" id="UP000002588">
    <property type="component" value="Chromosome"/>
</dbReference>
<evidence type="ECO:0000313" key="11">
    <source>
        <dbReference type="EMBL" id="CAL93556.1"/>
    </source>
</evidence>
<dbReference type="SUPFAM" id="SSF50249">
    <property type="entry name" value="Nucleic acid-binding proteins"/>
    <property type="match status" value="4"/>
</dbReference>
<evidence type="ECO:0000256" key="2">
    <source>
        <dbReference type="ARBA" id="ARBA00004496"/>
    </source>
</evidence>
<evidence type="ECO:0000256" key="3">
    <source>
        <dbReference type="ARBA" id="ARBA00022490"/>
    </source>
</evidence>
<comment type="subcellular location">
    <subcellularLocation>
        <location evidence="2 8">Cytoplasm</location>
    </subcellularLocation>
</comment>
<dbReference type="InterPro" id="IPR040476">
    <property type="entry name" value="CSD2"/>
</dbReference>
<dbReference type="InterPro" id="IPR012340">
    <property type="entry name" value="NA-bd_OB-fold"/>
</dbReference>
<dbReference type="InterPro" id="IPR011129">
    <property type="entry name" value="CSD"/>
</dbReference>
<dbReference type="SMART" id="SM00357">
    <property type="entry name" value="CSP"/>
    <property type="match status" value="1"/>
</dbReference>
<keyword evidence="6 8" id="KW-0269">Exonuclease</keyword>
<dbReference type="InterPro" id="IPR013223">
    <property type="entry name" value="RNase_B_OB_dom"/>
</dbReference>
<name>A1K401_AZOSB</name>
<dbReference type="SMART" id="SM00316">
    <property type="entry name" value="S1"/>
    <property type="match status" value="1"/>
</dbReference>
<dbReference type="InterPro" id="IPR050180">
    <property type="entry name" value="RNR_Ribonuclease"/>
</dbReference>
<keyword evidence="5 8" id="KW-0378">Hydrolase</keyword>
<comment type="function">
    <text evidence="8">3'-5' exoribonuclease that releases 5'-nucleoside monophosphates and is involved in maturation of structured RNAs.</text>
</comment>
<dbReference type="RefSeq" id="WP_011764673.1">
    <property type="nucleotide sequence ID" value="NC_008702.1"/>
</dbReference>
<dbReference type="Pfam" id="PF00773">
    <property type="entry name" value="RNB"/>
    <property type="match status" value="1"/>
</dbReference>
<dbReference type="GO" id="GO:0008859">
    <property type="term" value="F:exoribonuclease II activity"/>
    <property type="evidence" value="ECO:0007669"/>
    <property type="project" value="UniProtKB-UniRule"/>
</dbReference>
<dbReference type="EC" id="3.1.13.1" evidence="8"/>
<evidence type="ECO:0000313" key="12">
    <source>
        <dbReference type="Proteomes" id="UP000002588"/>
    </source>
</evidence>
<evidence type="ECO:0000256" key="8">
    <source>
        <dbReference type="HAMAP-Rule" id="MF_01895"/>
    </source>
</evidence>
<sequence>MQYDYPLPSREYIEQTLAEQGVPMSFAALAGALDIQPHELEHFERRLRAMERDGQLMRNRRDAFLLPDKADLIRGRVEGHPDGFGFLVRDDGQPDIFLGPKEMREVLHGDRAIVRIAGQDRRGRPEGKVVEILERANSRVVGRVLNEHGVMIVVPENRRLAQDILVAPGGKKVQPGQVVTVELIEQPTKYAQPIGRVTEVLGNYADPGMEIEIALRKHDLPFEFSSEAKADTRKLPTAVRKKDWAGREDITALPLVTIDGETAKDFDDAVYCERQGRGFRLVVAIADVSHYVEAGSALDRDAYERGNSVYFPRRVIPMLPEKLSNGLCSLNPQVERLCMVADMGISMTGEIKAYRFYPAVMFSHARLTYTKVAAALYDNDATALDEIGGLLPHLENLDKLFRVLLKARAKRGAIDFETTETRMIFDDNGKIERIVPETRNDAHRLIEECMLAANVCASDFLHKNDHPALYRVHEGPTPEKLEKLRTFLSEFGLPLGGGDEPRAKDYAALLDKVKDRPDAQLLQTVMLRSLRQAVYSPDNVGHFGLAYEAYTHFTSPIRRYPDLLVHRAIKAVLAGEHYAAGDWDDIGLHCSTTERRADEATRDVVAWLKCYYMQDKVGEEFEGSVSAVVPFGLFVALDGIFIEGLLHVSELGADYFHYDEARHAMLGERTGKQFRLSDRVRVQLVRVDMETNKIDFRLVEGPLLAKPARKAAAPATEALVEVPQDAVVPVAPAGGRKRKPAVEKAPQRATETVESPPPQTAPAKTKRARKAPVVEVAVEVTPTAAAEPAKAPATRTRRRRAGAVAETAAEAAGTVASQAETPADAVVAESAPKAKTRKTVKRAGQEDGVASAGESVPAEPAVPAKTRRKAAAPAPVPEAKAKPATRARAAKPAAPAEAPATEQAPSAGAAPRKRAAPKTTAAARPAAEDVPTPKAPITKKGAKAKAPAAVAAGAATGAKAAARSRARATTTTETGDKAEPAKPATAKKGKRIG</sequence>
<dbReference type="NCBIfam" id="TIGR02063">
    <property type="entry name" value="RNase_R"/>
    <property type="match status" value="1"/>
</dbReference>
<dbReference type="InterPro" id="IPR004476">
    <property type="entry name" value="RNase_II/RNase_R"/>
</dbReference>
<dbReference type="STRING" id="62928.azo0939"/>
<keyword evidence="7 8" id="KW-0694">RNA-binding</keyword>
<dbReference type="Pfam" id="PF17876">
    <property type="entry name" value="CSD2"/>
    <property type="match status" value="1"/>
</dbReference>
<dbReference type="InterPro" id="IPR011805">
    <property type="entry name" value="RNase_R"/>
</dbReference>
<dbReference type="CDD" id="cd04471">
    <property type="entry name" value="S1_RNase_R"/>
    <property type="match status" value="1"/>
</dbReference>
<dbReference type="Pfam" id="PF08206">
    <property type="entry name" value="OB_RNB"/>
    <property type="match status" value="1"/>
</dbReference>
<dbReference type="GO" id="GO:0003723">
    <property type="term" value="F:RNA binding"/>
    <property type="evidence" value="ECO:0007669"/>
    <property type="project" value="UniProtKB-UniRule"/>
</dbReference>
<dbReference type="PANTHER" id="PTHR23355:SF9">
    <property type="entry name" value="DIS3-LIKE EXONUCLEASE 2"/>
    <property type="match status" value="1"/>
</dbReference>
<dbReference type="PANTHER" id="PTHR23355">
    <property type="entry name" value="RIBONUCLEASE"/>
    <property type="match status" value="1"/>
</dbReference>
<dbReference type="AlphaFoldDB" id="A1K401"/>
<accession>A1K401</accession>
<dbReference type="HOGENOM" id="CLU_002333_7_0_4"/>
<comment type="catalytic activity">
    <reaction evidence="1 8">
        <text>Exonucleolytic cleavage in the 3'- to 5'-direction to yield nucleoside 5'-phosphates.</text>
        <dbReference type="EC" id="3.1.13.1"/>
    </reaction>
</comment>
<evidence type="ECO:0000256" key="7">
    <source>
        <dbReference type="ARBA" id="ARBA00022884"/>
    </source>
</evidence>
<feature type="compositionally biased region" description="Low complexity" evidence="9">
    <location>
        <begin position="802"/>
        <end position="816"/>
    </location>
</feature>
<feature type="compositionally biased region" description="Low complexity" evidence="9">
    <location>
        <begin position="890"/>
        <end position="910"/>
    </location>
</feature>
<organism evidence="11 12">
    <name type="scientific">Azoarcus sp. (strain BH72)</name>
    <dbReference type="NCBI Taxonomy" id="418699"/>
    <lineage>
        <taxon>Bacteria</taxon>
        <taxon>Pseudomonadati</taxon>
        <taxon>Pseudomonadota</taxon>
        <taxon>Betaproteobacteria</taxon>
        <taxon>Rhodocyclales</taxon>
        <taxon>Zoogloeaceae</taxon>
        <taxon>Azoarcus</taxon>
    </lineage>
</organism>
<keyword evidence="4 8" id="KW-0540">Nuclease</keyword>
<dbReference type="Gene3D" id="2.40.50.140">
    <property type="entry name" value="Nucleic acid-binding proteins"/>
    <property type="match status" value="2"/>
</dbReference>
<dbReference type="eggNOG" id="COG0557">
    <property type="taxonomic scope" value="Bacteria"/>
</dbReference>
<dbReference type="NCBIfam" id="TIGR00358">
    <property type="entry name" value="3_prime_RNase"/>
    <property type="match status" value="1"/>
</dbReference>
<comment type="similarity">
    <text evidence="8">Belongs to the RNR ribonuclease family. RNase R subfamily.</text>
</comment>
<keyword evidence="3 8" id="KW-0963">Cytoplasm</keyword>
<proteinExistence type="inferred from homology"/>
<evidence type="ECO:0000259" key="10">
    <source>
        <dbReference type="PROSITE" id="PS50126"/>
    </source>
</evidence>
<dbReference type="InterPro" id="IPR022966">
    <property type="entry name" value="RNase_II/R_CS"/>
</dbReference>
<gene>
    <name evidence="11" type="primary">vacB</name>
    <name evidence="8" type="synonym">rnr</name>
    <name evidence="11" type="ordered locus">azo0939</name>
</gene>
<evidence type="ECO:0000256" key="4">
    <source>
        <dbReference type="ARBA" id="ARBA00022722"/>
    </source>
</evidence>
<feature type="region of interest" description="Disordered" evidence="9">
    <location>
        <begin position="784"/>
        <end position="993"/>
    </location>
</feature>
<protein>
    <recommendedName>
        <fullName evidence="8">Ribonuclease R</fullName>
        <shortName evidence="8">RNase R</shortName>
        <ecNumber evidence="8">3.1.13.1</ecNumber>
    </recommendedName>
</protein>
<evidence type="ECO:0000256" key="6">
    <source>
        <dbReference type="ARBA" id="ARBA00022839"/>
    </source>
</evidence>
<dbReference type="PROSITE" id="PS01175">
    <property type="entry name" value="RIBONUCLEASE_II"/>
    <property type="match status" value="1"/>
</dbReference>
<feature type="compositionally biased region" description="Low complexity" evidence="9">
    <location>
        <begin position="784"/>
        <end position="794"/>
    </location>
</feature>
<evidence type="ECO:0000256" key="1">
    <source>
        <dbReference type="ARBA" id="ARBA00001849"/>
    </source>
</evidence>
<dbReference type="GO" id="GO:0006402">
    <property type="term" value="P:mRNA catabolic process"/>
    <property type="evidence" value="ECO:0007669"/>
    <property type="project" value="TreeGrafter"/>
</dbReference>
<dbReference type="GO" id="GO:0005829">
    <property type="term" value="C:cytosol"/>
    <property type="evidence" value="ECO:0007669"/>
    <property type="project" value="UniProtKB-ARBA"/>
</dbReference>
<dbReference type="SMART" id="SM00955">
    <property type="entry name" value="RNB"/>
    <property type="match status" value="1"/>
</dbReference>
<evidence type="ECO:0000256" key="9">
    <source>
        <dbReference type="SAM" id="MobiDB-lite"/>
    </source>
</evidence>
<dbReference type="InterPro" id="IPR001900">
    <property type="entry name" value="RNase_II/R"/>
</dbReference>
<feature type="compositionally biased region" description="Low complexity" evidence="9">
    <location>
        <begin position="935"/>
        <end position="973"/>
    </location>
</feature>
<dbReference type="EMBL" id="AM406670">
    <property type="protein sequence ID" value="CAL93556.1"/>
    <property type="molecule type" value="Genomic_DNA"/>
</dbReference>
<dbReference type="InterPro" id="IPR003029">
    <property type="entry name" value="S1_domain"/>
</dbReference>
<evidence type="ECO:0000256" key="5">
    <source>
        <dbReference type="ARBA" id="ARBA00022801"/>
    </source>
</evidence>
<dbReference type="KEGG" id="azo:azo0939"/>
<dbReference type="HAMAP" id="MF_01895">
    <property type="entry name" value="RNase_R"/>
    <property type="match status" value="1"/>
</dbReference>